<evidence type="ECO:0000256" key="3">
    <source>
        <dbReference type="ARBA" id="ARBA00022679"/>
    </source>
</evidence>
<dbReference type="OrthoDB" id="9792163at2"/>
<dbReference type="PANTHER" id="PTHR13615">
    <property type="entry name" value="GLYCOSYLTRANSFERASE-LIKE 1"/>
    <property type="match status" value="1"/>
</dbReference>
<comment type="catalytic activity">
    <reaction evidence="6">
        <text>queuosine(34) in tRNA(Asp) + GDP-alpha-D-mannose = O-4''-alpha-D-mannosylqueuosine(34) in tRNA(Asp) + GDP + H(+)</text>
        <dbReference type="Rhea" id="RHEA:12885"/>
        <dbReference type="Rhea" id="RHEA-COMP:18572"/>
        <dbReference type="Rhea" id="RHEA-COMP:18581"/>
        <dbReference type="ChEBI" id="CHEBI:15378"/>
        <dbReference type="ChEBI" id="CHEBI:57527"/>
        <dbReference type="ChEBI" id="CHEBI:58189"/>
        <dbReference type="ChEBI" id="CHEBI:194431"/>
        <dbReference type="ChEBI" id="CHEBI:194442"/>
        <dbReference type="EC" id="2.4.1.110"/>
    </reaction>
    <physiologicalReaction direction="left-to-right" evidence="6">
        <dbReference type="Rhea" id="RHEA:12886"/>
    </physiologicalReaction>
</comment>
<gene>
    <name evidence="9" type="ORF">A6A03_12840</name>
</gene>
<protein>
    <recommendedName>
        <fullName evidence="5">tRNA-queuosine alpha-mannosyltransferase</fullName>
        <ecNumber evidence="4">2.4.1.110</ecNumber>
    </recommendedName>
</protein>
<comment type="caution">
    <text evidence="9">The sequence shown here is derived from an EMBL/GenBank/DDBJ whole genome shotgun (WGS) entry which is preliminary data.</text>
</comment>
<dbReference type="Proteomes" id="UP000078287">
    <property type="component" value="Unassembled WGS sequence"/>
</dbReference>
<evidence type="ECO:0000256" key="2">
    <source>
        <dbReference type="ARBA" id="ARBA00022676"/>
    </source>
</evidence>
<dbReference type="Pfam" id="PF12038">
    <property type="entry name" value="QTMAN_N"/>
    <property type="match status" value="1"/>
</dbReference>
<dbReference type="SUPFAM" id="SSF53756">
    <property type="entry name" value="UDP-Glycosyltransferase/glycogen phosphorylase"/>
    <property type="match status" value="1"/>
</dbReference>
<evidence type="ECO:0000259" key="7">
    <source>
        <dbReference type="Pfam" id="PF00534"/>
    </source>
</evidence>
<organism evidence="9 10">
    <name type="scientific">Chloroflexus islandicus</name>
    <dbReference type="NCBI Taxonomy" id="1707952"/>
    <lineage>
        <taxon>Bacteria</taxon>
        <taxon>Bacillati</taxon>
        <taxon>Chloroflexota</taxon>
        <taxon>Chloroflexia</taxon>
        <taxon>Chloroflexales</taxon>
        <taxon>Chloroflexineae</taxon>
        <taxon>Chloroflexaceae</taxon>
        <taxon>Chloroflexus</taxon>
    </lineage>
</organism>
<proteinExistence type="inferred from homology"/>
<name>A0A178MBX4_9CHLR</name>
<evidence type="ECO:0000256" key="1">
    <source>
        <dbReference type="ARBA" id="ARBA00009481"/>
    </source>
</evidence>
<evidence type="ECO:0000313" key="9">
    <source>
        <dbReference type="EMBL" id="OAN46259.1"/>
    </source>
</evidence>
<dbReference type="EC" id="2.4.1.110" evidence="4"/>
<keyword evidence="2" id="KW-0328">Glycosyltransferase</keyword>
<dbReference type="RefSeq" id="WP_066786027.1">
    <property type="nucleotide sequence ID" value="NZ_LWQS01000046.1"/>
</dbReference>
<evidence type="ECO:0000313" key="10">
    <source>
        <dbReference type="Proteomes" id="UP000078287"/>
    </source>
</evidence>
<keyword evidence="3 9" id="KW-0808">Transferase</keyword>
<dbReference type="PANTHER" id="PTHR13615:SF3">
    <property type="entry name" value="GLYCOSYLTRANSFERASE-LIKE DOMAIN-CONTAINING PROTEIN 1"/>
    <property type="match status" value="1"/>
</dbReference>
<accession>A0A178MBX4</accession>
<comment type="similarity">
    <text evidence="1">Belongs to the glycosyltransferase group 1 family. Glycosyltransferase 4 subfamily.</text>
</comment>
<dbReference type="Gene3D" id="3.40.50.2000">
    <property type="entry name" value="Glycogen Phosphorylase B"/>
    <property type="match status" value="2"/>
</dbReference>
<sequence length="368" mass="41042">MQIWWLDPFHGGSHAAVASGYAAHSAHRVTLITLSQAGGWRWRMRGGAVTLARQVAERHDTPDLIVTTDMLDVAAFRALTQRQLGQVPLAVYFHENQLTYPLPPGRKRDYTFAWINFTSALVADAVIFNSAFHRRDFLAALPAMLQRYHDYHELQTVEQIAAKAQVLPPGLDLPPLPPRPPRNSAAPPVILWNARWEYDKQPQVVMAALEYLAAQGINFRLIVTGEHIDPTMPDLVAARERWQAQTIHWGYAASRAAYLQLLQQADIVVSAAIQEYFGIAIVEAMACGCIPLLPARLNYPDLIPPAWQGDCLYATDDDLPAALARLIAKLPELRQRDWPALAAPYRWETLAPRYDAVLGEIGAGKGLR</sequence>
<dbReference type="GO" id="GO:0016438">
    <property type="term" value="F:tRNA-queuosine(34) beta-mannosyltransferase activity"/>
    <property type="evidence" value="ECO:0007669"/>
    <property type="project" value="UniProtKB-EC"/>
</dbReference>
<dbReference type="InterPro" id="IPR022701">
    <property type="entry name" value="QTMAN_N"/>
</dbReference>
<evidence type="ECO:0000259" key="8">
    <source>
        <dbReference type="Pfam" id="PF12038"/>
    </source>
</evidence>
<dbReference type="EMBL" id="LWQS01000046">
    <property type="protein sequence ID" value="OAN46259.1"/>
    <property type="molecule type" value="Genomic_DNA"/>
</dbReference>
<feature type="domain" description="Glycosyl transferase family 1" evidence="7">
    <location>
        <begin position="187"/>
        <end position="334"/>
    </location>
</feature>
<reference evidence="9 10" key="1">
    <citation type="submission" date="2016-04" db="EMBL/GenBank/DDBJ databases">
        <title>Chloroflexus islandicus sp. nov., a thermophilic filamentous anoxygenic phototrophic bacterium from geyser Strokkur (Iceland).</title>
        <authorList>
            <person name="Gaisin V.A."/>
            <person name="Kalashnikov A.M."/>
            <person name="Sukhacheva M.V."/>
            <person name="Grouzdev D.S."/>
            <person name="Ivanov T.M."/>
            <person name="Kuznetsov B."/>
            <person name="Gorlenko V.M."/>
        </authorList>
    </citation>
    <scope>NUCLEOTIDE SEQUENCE [LARGE SCALE GENOMIC DNA]</scope>
    <source>
        <strain evidence="10">isl-2</strain>
    </source>
</reference>
<evidence type="ECO:0000256" key="5">
    <source>
        <dbReference type="ARBA" id="ARBA00044539"/>
    </source>
</evidence>
<dbReference type="InterPro" id="IPR001296">
    <property type="entry name" value="Glyco_trans_1"/>
</dbReference>
<dbReference type="AlphaFoldDB" id="A0A178MBX4"/>
<dbReference type="STRING" id="1707952.A6A03_12840"/>
<feature type="domain" description="tRNA-queuosine alpha-mannosyltransferase N-terminal" evidence="8">
    <location>
        <begin position="2"/>
        <end position="171"/>
    </location>
</feature>
<keyword evidence="10" id="KW-1185">Reference proteome</keyword>
<dbReference type="InterPro" id="IPR051862">
    <property type="entry name" value="GT-like_domain_containing_1"/>
</dbReference>
<dbReference type="CDD" id="cd03801">
    <property type="entry name" value="GT4_PimA-like"/>
    <property type="match status" value="1"/>
</dbReference>
<dbReference type="Pfam" id="PF00534">
    <property type="entry name" value="Glycos_transf_1"/>
    <property type="match status" value="1"/>
</dbReference>
<evidence type="ECO:0000256" key="4">
    <source>
        <dbReference type="ARBA" id="ARBA00044517"/>
    </source>
</evidence>
<evidence type="ECO:0000256" key="6">
    <source>
        <dbReference type="ARBA" id="ARBA00048439"/>
    </source>
</evidence>